<gene>
    <name evidence="3" type="ORF">QYM36_000353</name>
</gene>
<dbReference type="PANTHER" id="PTHR17357">
    <property type="entry name" value="GM2 GANGLIOSIDE ACTIVATOR PROTEIN"/>
    <property type="match status" value="1"/>
</dbReference>
<dbReference type="GO" id="GO:0005319">
    <property type="term" value="F:lipid transporter activity"/>
    <property type="evidence" value="ECO:0007669"/>
    <property type="project" value="TreeGrafter"/>
</dbReference>
<dbReference type="GO" id="GO:0009898">
    <property type="term" value="C:cytoplasmic side of plasma membrane"/>
    <property type="evidence" value="ECO:0007669"/>
    <property type="project" value="TreeGrafter"/>
</dbReference>
<dbReference type="SUPFAM" id="SSF63707">
    <property type="entry name" value="Ganglioside M2 (gm2) activator"/>
    <property type="match status" value="1"/>
</dbReference>
<dbReference type="AlphaFoldDB" id="A0AA88LGB8"/>
<keyword evidence="4" id="KW-1185">Reference proteome</keyword>
<dbReference type="GO" id="GO:0008047">
    <property type="term" value="F:enzyme activator activity"/>
    <property type="evidence" value="ECO:0007669"/>
    <property type="project" value="InterPro"/>
</dbReference>
<protein>
    <recommendedName>
        <fullName evidence="5">MD-2-related lipid-recognition domain-containing protein</fullName>
    </recommendedName>
</protein>
<dbReference type="InterPro" id="IPR028996">
    <property type="entry name" value="GM2-AP"/>
</dbReference>
<name>A0AA88LGB8_ARTSF</name>
<organism evidence="3 4">
    <name type="scientific">Artemia franciscana</name>
    <name type="common">Brine shrimp</name>
    <name type="synonym">Artemia sanfranciscana</name>
    <dbReference type="NCBI Taxonomy" id="6661"/>
    <lineage>
        <taxon>Eukaryota</taxon>
        <taxon>Metazoa</taxon>
        <taxon>Ecdysozoa</taxon>
        <taxon>Arthropoda</taxon>
        <taxon>Crustacea</taxon>
        <taxon>Branchiopoda</taxon>
        <taxon>Anostraca</taxon>
        <taxon>Artemiidae</taxon>
        <taxon>Artemia</taxon>
    </lineage>
</organism>
<evidence type="ECO:0000256" key="2">
    <source>
        <dbReference type="SAM" id="SignalP"/>
    </source>
</evidence>
<accession>A0AA88LGB8</accession>
<proteinExistence type="predicted"/>
<dbReference type="Proteomes" id="UP001187531">
    <property type="component" value="Unassembled WGS sequence"/>
</dbReference>
<dbReference type="Gene3D" id="2.70.220.10">
    <property type="entry name" value="Ganglioside GM2 activator"/>
    <property type="match status" value="1"/>
</dbReference>
<dbReference type="EMBL" id="JAVRJZ010000002">
    <property type="protein sequence ID" value="KAK2725849.1"/>
    <property type="molecule type" value="Genomic_DNA"/>
</dbReference>
<evidence type="ECO:0000313" key="4">
    <source>
        <dbReference type="Proteomes" id="UP001187531"/>
    </source>
</evidence>
<evidence type="ECO:0000256" key="1">
    <source>
        <dbReference type="ARBA" id="ARBA00022729"/>
    </source>
</evidence>
<dbReference type="PANTHER" id="PTHR17357:SF0">
    <property type="entry name" value="GANGLIOSIDE GM2 ACTIVATOR"/>
    <property type="match status" value="1"/>
</dbReference>
<dbReference type="GO" id="GO:0006689">
    <property type="term" value="P:ganglioside catabolic process"/>
    <property type="evidence" value="ECO:0007669"/>
    <property type="project" value="InterPro"/>
</dbReference>
<keyword evidence="1 2" id="KW-0732">Signal</keyword>
<feature type="chain" id="PRO_5041641996" description="MD-2-related lipid-recognition domain-containing protein" evidence="2">
    <location>
        <begin position="18"/>
        <end position="177"/>
    </location>
</feature>
<evidence type="ECO:0008006" key="5">
    <source>
        <dbReference type="Google" id="ProtNLM"/>
    </source>
</evidence>
<comment type="caution">
    <text evidence="3">The sequence shown here is derived from an EMBL/GenBank/DDBJ whole genome shotgun (WGS) entry which is preliminary data.</text>
</comment>
<reference evidence="3" key="1">
    <citation type="submission" date="2023-07" db="EMBL/GenBank/DDBJ databases">
        <title>Chromosome-level genome assembly of Artemia franciscana.</title>
        <authorList>
            <person name="Jo E."/>
        </authorList>
    </citation>
    <scope>NUCLEOTIDE SEQUENCE</scope>
    <source>
        <tissue evidence="3">Whole body</tissue>
    </source>
</reference>
<dbReference type="InterPro" id="IPR036846">
    <property type="entry name" value="GM2-AP_sf"/>
</dbReference>
<evidence type="ECO:0000313" key="3">
    <source>
        <dbReference type="EMBL" id="KAK2725849.1"/>
    </source>
</evidence>
<feature type="signal peptide" evidence="2">
    <location>
        <begin position="1"/>
        <end position="17"/>
    </location>
</feature>
<sequence length="177" mass="19398">MKHLTVFALAFVAFADARYMAKIGTLMDCGGISANVTGQFYTDPIPVPGEGFGAFDFVLSQDLPMDLVLEKMAWKIETGEVIPCLGLAGGFMGSCTIKLCESLDQIPDFFCPFFPENLPCNCPFLATSGTVKLNLTFSEEYIMYGPGDYEQKLRLISEANPEENLACVDIKYTLINA</sequence>